<reference evidence="2" key="1">
    <citation type="submission" date="2021-07" db="EMBL/GenBank/DDBJ databases">
        <authorList>
            <person name="Catto M.A."/>
            <person name="Jacobson A."/>
            <person name="Kennedy G."/>
            <person name="Labadie P."/>
            <person name="Hunt B.G."/>
            <person name="Srinivasan R."/>
        </authorList>
    </citation>
    <scope>NUCLEOTIDE SEQUENCE</scope>
    <source>
        <strain evidence="2">PL_HMW_Pooled</strain>
        <tissue evidence="2">Head</tissue>
    </source>
</reference>
<evidence type="ECO:0000313" key="3">
    <source>
        <dbReference type="Proteomes" id="UP001219518"/>
    </source>
</evidence>
<dbReference type="PANTHER" id="PTHR46409:SF1">
    <property type="entry name" value="HTH PSQ-TYPE DOMAIN-CONTAINING PROTEIN"/>
    <property type="match status" value="1"/>
</dbReference>
<organism evidence="2 3">
    <name type="scientific">Frankliniella fusca</name>
    <dbReference type="NCBI Taxonomy" id="407009"/>
    <lineage>
        <taxon>Eukaryota</taxon>
        <taxon>Metazoa</taxon>
        <taxon>Ecdysozoa</taxon>
        <taxon>Arthropoda</taxon>
        <taxon>Hexapoda</taxon>
        <taxon>Insecta</taxon>
        <taxon>Pterygota</taxon>
        <taxon>Neoptera</taxon>
        <taxon>Paraneoptera</taxon>
        <taxon>Thysanoptera</taxon>
        <taxon>Terebrantia</taxon>
        <taxon>Thripoidea</taxon>
        <taxon>Thripidae</taxon>
        <taxon>Frankliniella</taxon>
    </lineage>
</organism>
<gene>
    <name evidence="2" type="ORF">KUF71_002483</name>
</gene>
<sequence length="756" mass="84651">MGPKKVQTRASSSCSLFGASSDFTGNQLPTYKDVMKCVADVRATLMAERGNNYTPSIFEVASVVARRVKVIWDKATIPTLSEDYIIKLIQRYNDKCIAIKKSISKTSAPVVQNRNKFLSEARCRLFDVAACKCPSFENCKCERLLKVPVQEQSFILDQRTDRKMVIGGVDVKTTAVLQKREARRERDTKKRSGSPQAGPSKQLAVDPELDTEFDNSPHTHDIDLTEKADTEYPAPRQRSARSAGKYNTVKLPNVATVVDRCGLSDREAALVVSATIQDMGMMGDDGKEVVDKSKVRRSREKARESLQTEQLVNRAPVSSIYFDGKKKSNLHVLEHGPTSMASEKQELVVLLEEPGSHFIGHVVPSEGNALVISEAILNFYIEHDISLDKVKAVGCDGTGTNTGWKGGVVKLIEERLGHPLHWFICQLHANELPLRHLIEHLDGPTSGPNSFNGEIGKLLKTCETRAVVQFEPIPVDLPFVDTTTLSKDQSYLKDICLAVSSGVCTEQLAKRYPGNLSHARWLTTASRILRLYISSNDPNLALILLAGFVMKVYATAWFQIKREPFSFKGPEHVLRMVQNSRYLPERIKKVIDPVIERNAFFAHPENILLAMLVDHDDNVRQLGVEKVLQARLDAENSTSDAPKSIRPFHVPKLNFEAECYWRLIDWETTTVTPPPFVVEMKVDELRQLCEPDGHLALRSTLKGYPCHTQAVERAIKAISTAGDHVAGEDRRDGYVRCTLQSRSKIQNFNSKKDYKK</sequence>
<dbReference type="PANTHER" id="PTHR46409">
    <property type="entry name" value="HTH PSQ-TYPE DOMAIN-CONTAINING PROTEIN"/>
    <property type="match status" value="1"/>
</dbReference>
<reference evidence="2" key="2">
    <citation type="journal article" date="2023" name="BMC Genomics">
        <title>Pest status, molecular evolution, and epigenetic factors derived from the genome assembly of Frankliniella fusca, a thysanopteran phytovirus vector.</title>
        <authorList>
            <person name="Catto M.A."/>
            <person name="Labadie P.E."/>
            <person name="Jacobson A.L."/>
            <person name="Kennedy G.G."/>
            <person name="Srinivasan R."/>
            <person name="Hunt B.G."/>
        </authorList>
    </citation>
    <scope>NUCLEOTIDE SEQUENCE</scope>
    <source>
        <strain evidence="2">PL_HMW_Pooled</strain>
    </source>
</reference>
<feature type="region of interest" description="Disordered" evidence="1">
    <location>
        <begin position="283"/>
        <end position="307"/>
    </location>
</feature>
<accession>A0AAE1HMT1</accession>
<feature type="compositionally biased region" description="Basic and acidic residues" evidence="1">
    <location>
        <begin position="178"/>
        <end position="190"/>
    </location>
</feature>
<evidence type="ECO:0000313" key="2">
    <source>
        <dbReference type="EMBL" id="KAK3924212.1"/>
    </source>
</evidence>
<feature type="compositionally biased region" description="Basic and acidic residues" evidence="1">
    <location>
        <begin position="284"/>
        <end position="293"/>
    </location>
</feature>
<protein>
    <submittedName>
        <fullName evidence="2">2,6-dihydroxypyridine 3-monooxygenase</fullName>
    </submittedName>
</protein>
<dbReference type="Proteomes" id="UP001219518">
    <property type="component" value="Unassembled WGS sequence"/>
</dbReference>
<name>A0AAE1HMT1_9NEOP</name>
<dbReference type="AlphaFoldDB" id="A0AAE1HMT1"/>
<proteinExistence type="predicted"/>
<dbReference type="EMBL" id="JAHWGI010001169">
    <property type="protein sequence ID" value="KAK3924212.1"/>
    <property type="molecule type" value="Genomic_DNA"/>
</dbReference>
<comment type="caution">
    <text evidence="2">The sequence shown here is derived from an EMBL/GenBank/DDBJ whole genome shotgun (WGS) entry which is preliminary data.</text>
</comment>
<feature type="region of interest" description="Disordered" evidence="1">
    <location>
        <begin position="177"/>
        <end position="245"/>
    </location>
</feature>
<keyword evidence="3" id="KW-1185">Reference proteome</keyword>
<evidence type="ECO:0000256" key="1">
    <source>
        <dbReference type="SAM" id="MobiDB-lite"/>
    </source>
</evidence>
<feature type="compositionally biased region" description="Basic and acidic residues" evidence="1">
    <location>
        <begin position="215"/>
        <end position="230"/>
    </location>
</feature>